<dbReference type="PANTHER" id="PTHR30126">
    <property type="entry name" value="HTH-TYPE TRANSCRIPTIONAL REGULATOR"/>
    <property type="match status" value="1"/>
</dbReference>
<evidence type="ECO:0000313" key="10">
    <source>
        <dbReference type="EMBL" id="KAE9728620.1"/>
    </source>
</evidence>
<dbReference type="GO" id="GO:0003700">
    <property type="term" value="F:DNA-binding transcription factor activity"/>
    <property type="evidence" value="ECO:0007669"/>
    <property type="project" value="InterPro"/>
</dbReference>
<reference evidence="8" key="1">
    <citation type="journal article" date="2018" name="Genome Biol.">
        <title>SKESA: strategic k-mer extension for scrupulous assemblies.</title>
        <authorList>
            <person name="Souvorov A."/>
            <person name="Agarwala R."/>
            <person name="Lipman D.J."/>
        </authorList>
    </citation>
    <scope>NUCLEOTIDE SEQUENCE [LARGE SCALE GENOMIC DNA]</scope>
    <source>
        <strain evidence="9">C0382</strain>
        <strain evidence="8">EC00763</strain>
    </source>
</reference>
<dbReference type="Proteomes" id="UP000382540">
    <property type="component" value="Unassembled WGS sequence"/>
</dbReference>
<evidence type="ECO:0000313" key="7">
    <source>
        <dbReference type="EMBL" id="EMJ5256178.1"/>
    </source>
</evidence>
<reference evidence="6 14" key="2">
    <citation type="submission" date="2018-10" db="EMBL/GenBank/DDBJ databases">
        <authorList>
            <consortium name="NARMS: The National Antimicrobial Resistance Monitoring System"/>
        </authorList>
    </citation>
    <scope>NUCLEOTIDE SEQUENCE [LARGE SCALE GENOMIC DNA]</scope>
    <source>
        <strain evidence="6 14">CVM N17EC1330</strain>
    </source>
</reference>
<proteinExistence type="inferred from homology"/>
<reference evidence="9" key="5">
    <citation type="submission" date="2020-01" db="EMBL/GenBank/DDBJ databases">
        <authorList>
            <consortium name="NCBI Pathogen Detection Project"/>
        </authorList>
    </citation>
    <scope>NUCLEOTIDE SEQUENCE</scope>
    <source>
        <strain evidence="9">C0382</strain>
        <strain evidence="8">EC00763</strain>
    </source>
</reference>
<reference evidence="12" key="6">
    <citation type="journal article" date="2023" name="Microorganisms">
        <title>Comparative Genomic Analysis of ST131 Subclade C2 of ESBL-Producing E. coli Isolates from Patients with Recurrent and Sporadic Urinary Tract Infections.</title>
        <authorList>
            <person name="Jaen-Luchoro D."/>
            <person name="Kahnamouei A."/>
            <person name="Yazdanshenas S."/>
            <person name="Lindblom A."/>
            <person name="Samuelsson E."/>
            <person name="Ahren C."/>
            <person name="Karami N."/>
        </authorList>
    </citation>
    <scope>NUCLEOTIDE SEQUENCE</scope>
    <source>
        <strain evidence="12">S7</strain>
    </source>
</reference>
<evidence type="ECO:0000313" key="13">
    <source>
        <dbReference type="Proteomes" id="UP000288730"/>
    </source>
</evidence>
<protein>
    <submittedName>
        <fullName evidence="10">LysR family transcriptional regulator</fullName>
    </submittedName>
    <submittedName>
        <fullName evidence="12">LysR substrate-binding domain-containing protein</fullName>
    </submittedName>
</protein>
<dbReference type="EMBL" id="DABBJX010000017">
    <property type="protein sequence ID" value="HAH4525433.1"/>
    <property type="molecule type" value="Genomic_DNA"/>
</dbReference>
<evidence type="ECO:0000256" key="1">
    <source>
        <dbReference type="ARBA" id="ARBA00009437"/>
    </source>
</evidence>
<evidence type="ECO:0000313" key="6">
    <source>
        <dbReference type="EMBL" id="EAC1534729.1"/>
    </source>
</evidence>
<dbReference type="Proteomes" id="UP001285616">
    <property type="component" value="Unassembled WGS sequence"/>
</dbReference>
<dbReference type="EMBL" id="ABONVU020000021">
    <property type="protein sequence ID" value="EMJ5256178.1"/>
    <property type="molecule type" value="Genomic_DNA"/>
</dbReference>
<gene>
    <name evidence="6" type="ORF">D9J61_22320</name>
    <name evidence="11" type="ORF">EPS76_15760</name>
    <name evidence="10" type="ORF">GP711_21430</name>
    <name evidence="8" type="ORF">GRC73_15660</name>
    <name evidence="9" type="ORF">HIE29_004529</name>
    <name evidence="12" type="ORF">OGM49_25445</name>
    <name evidence="7" type="ORF">R8O40_004496</name>
</gene>
<keyword evidence="4" id="KW-0804">Transcription</keyword>
<accession>A0A066SZ72</accession>
<evidence type="ECO:0000256" key="2">
    <source>
        <dbReference type="ARBA" id="ARBA00023015"/>
    </source>
</evidence>
<dbReference type="EMBL" id="CP107128">
    <property type="protein sequence ID" value="WLM95897.1"/>
    <property type="molecule type" value="Genomic_DNA"/>
</dbReference>
<evidence type="ECO:0000256" key="3">
    <source>
        <dbReference type="ARBA" id="ARBA00023125"/>
    </source>
</evidence>
<dbReference type="InterPro" id="IPR036390">
    <property type="entry name" value="WH_DNA-bd_sf"/>
</dbReference>
<dbReference type="PANTHER" id="PTHR30126:SF18">
    <property type="entry name" value="LYSR FAMILY TRANSCRIPTIONAL REGULATOR"/>
    <property type="match status" value="1"/>
</dbReference>
<dbReference type="Proteomes" id="UP000843571">
    <property type="component" value="Unassembled WGS sequence"/>
</dbReference>
<dbReference type="InterPro" id="IPR000847">
    <property type="entry name" value="LysR_HTH_N"/>
</dbReference>
<evidence type="ECO:0000313" key="9">
    <source>
        <dbReference type="EMBL" id="HAH7771016.1"/>
    </source>
</evidence>
<dbReference type="GO" id="GO:0000976">
    <property type="term" value="F:transcription cis-regulatory region binding"/>
    <property type="evidence" value="ECO:0007669"/>
    <property type="project" value="TreeGrafter"/>
</dbReference>
<dbReference type="Gene3D" id="1.10.10.10">
    <property type="entry name" value="Winged helix-like DNA-binding domain superfamily/Winged helix DNA-binding domain"/>
    <property type="match status" value="1"/>
</dbReference>
<dbReference type="PROSITE" id="PS50931">
    <property type="entry name" value="HTH_LYSR"/>
    <property type="match status" value="1"/>
</dbReference>
<dbReference type="Gene3D" id="3.40.190.290">
    <property type="match status" value="1"/>
</dbReference>
<evidence type="ECO:0000313" key="12">
    <source>
        <dbReference type="EMBL" id="WLM95897.1"/>
    </source>
</evidence>
<organism evidence="10 15">
    <name type="scientific">Escherichia coli</name>
    <dbReference type="NCBI Taxonomy" id="562"/>
    <lineage>
        <taxon>Bacteria</taxon>
        <taxon>Pseudomonadati</taxon>
        <taxon>Pseudomonadota</taxon>
        <taxon>Gammaproteobacteria</taxon>
        <taxon>Enterobacterales</taxon>
        <taxon>Enterobacteriaceae</taxon>
        <taxon>Escherichia</taxon>
    </lineage>
</organism>
<sequence length="301" mass="33912">MFISDETLRVIHLVARHQSITTAAEQLNKVPSAISYTIKKAEESLGVELFIRKGRYIELSPAGSYFIEHSKTILGDLEALKRNTVLIHDGIERELTIAVNNIIPGDLLVAFIRDFERQFTSTTLTVDLEVYNGCWDALYSKRADLVYGAPHAVPSSEGIISEPVGQMEWDFVVSPLHPLAAKRHPLENSELRHYPAVCIRDTSVNFPPMQAWLLEGQKPIFVPDFATAIALIEQNVGIGYIPHHLALPLLNSGKLLKKPMREHKHATKLFLAARSDGMGKACQWCIEYLRNQQLMTRFVFN</sequence>
<name>A0A066SZ72_ECOLX</name>
<evidence type="ECO:0000313" key="8">
    <source>
        <dbReference type="EMBL" id="HAH4525433.1"/>
    </source>
</evidence>
<dbReference type="EMBL" id="AAAGZE010000084">
    <property type="protein sequence ID" value="EAC1534729.1"/>
    <property type="molecule type" value="Genomic_DNA"/>
</dbReference>
<reference evidence="7" key="7">
    <citation type="submission" date="2024-02" db="EMBL/GenBank/DDBJ databases">
        <authorList>
            <consortium name="Clinical and Environmental Microbiology Branch: Whole genome sequencing antimicrobial resistance pathogens in the healthcare setting"/>
        </authorList>
    </citation>
    <scope>NUCLEOTIDE SEQUENCE</scope>
    <source>
        <strain evidence="7">1924188</strain>
    </source>
</reference>
<dbReference type="Pfam" id="PF00126">
    <property type="entry name" value="HTH_1"/>
    <property type="match status" value="1"/>
</dbReference>
<evidence type="ECO:0000256" key="4">
    <source>
        <dbReference type="ARBA" id="ARBA00023163"/>
    </source>
</evidence>
<reference evidence="11 13" key="3">
    <citation type="submission" date="2019-01" db="EMBL/GenBank/DDBJ databases">
        <title>Genomic analysis of febrile catheter-associated UTI E. coli isolates.</title>
        <authorList>
            <person name="Potter R."/>
            <person name="Zou Z."/>
            <person name="Henderson J."/>
            <person name="Dantas G."/>
        </authorList>
    </citation>
    <scope>NUCLEOTIDE SEQUENCE [LARGE SCALE GENOMIC DNA]</scope>
    <source>
        <strain evidence="11 13">29_CAASB</strain>
    </source>
</reference>
<dbReference type="EMBL" id="SCJN01000125">
    <property type="protein sequence ID" value="RXD15538.1"/>
    <property type="molecule type" value="Genomic_DNA"/>
</dbReference>
<dbReference type="SUPFAM" id="SSF46785">
    <property type="entry name" value="Winged helix' DNA-binding domain"/>
    <property type="match status" value="1"/>
</dbReference>
<evidence type="ECO:0000313" key="11">
    <source>
        <dbReference type="EMBL" id="RXD15538.1"/>
    </source>
</evidence>
<dbReference type="Proteomes" id="UP000288730">
    <property type="component" value="Unassembled WGS sequence"/>
</dbReference>
<evidence type="ECO:0000259" key="5">
    <source>
        <dbReference type="PROSITE" id="PS50931"/>
    </source>
</evidence>
<evidence type="ECO:0000313" key="14">
    <source>
        <dbReference type="Proteomes" id="UP000382540"/>
    </source>
</evidence>
<evidence type="ECO:0000313" key="15">
    <source>
        <dbReference type="Proteomes" id="UP000437875"/>
    </source>
</evidence>
<dbReference type="RefSeq" id="WP_000470720.1">
    <property type="nucleotide sequence ID" value="NZ_AP018784.2"/>
</dbReference>
<reference evidence="10 15" key="4">
    <citation type="submission" date="2019-10" db="EMBL/GenBank/DDBJ databases">
        <title>Antimicrobial-resistant enteric bacteria are widely distributed amongst people, animals and the environment in northern Tanzania.</title>
        <authorList>
            <person name="Subbiah M."/>
            <person name="Call D.R."/>
        </authorList>
    </citation>
    <scope>NUCLEOTIDE SEQUENCE [LARGE SCALE GENOMIC DNA]</scope>
    <source>
        <strain evidence="10 15">TzEc067</strain>
    </source>
</reference>
<dbReference type="Pfam" id="PF03466">
    <property type="entry name" value="LysR_substrate"/>
    <property type="match status" value="1"/>
</dbReference>
<dbReference type="InterPro" id="IPR005119">
    <property type="entry name" value="LysR_subst-bd"/>
</dbReference>
<keyword evidence="2" id="KW-0805">Transcription regulation</keyword>
<dbReference type="Proteomes" id="UP000437875">
    <property type="component" value="Unassembled WGS sequence"/>
</dbReference>
<keyword evidence="3" id="KW-0238">DNA-binding</keyword>
<dbReference type="EMBL" id="DABCJL010000014">
    <property type="protein sequence ID" value="HAH7771016.1"/>
    <property type="molecule type" value="Genomic_DNA"/>
</dbReference>
<feature type="domain" description="HTH lysR-type" evidence="5">
    <location>
        <begin position="8"/>
        <end position="60"/>
    </location>
</feature>
<dbReference type="SUPFAM" id="SSF53850">
    <property type="entry name" value="Periplasmic binding protein-like II"/>
    <property type="match status" value="1"/>
</dbReference>
<dbReference type="AlphaFoldDB" id="A0A066SZ72"/>
<dbReference type="EMBL" id="WSGM01000016">
    <property type="protein sequence ID" value="KAE9728620.1"/>
    <property type="molecule type" value="Genomic_DNA"/>
</dbReference>
<comment type="similarity">
    <text evidence="1">Belongs to the LysR transcriptional regulatory family.</text>
</comment>
<dbReference type="InterPro" id="IPR036388">
    <property type="entry name" value="WH-like_DNA-bd_sf"/>
</dbReference>
<dbReference type="Proteomes" id="UP001180189">
    <property type="component" value="Chromosome"/>
</dbReference>